<keyword evidence="1" id="KW-0479">Metal-binding</keyword>
<keyword evidence="3" id="KW-0862">Zinc</keyword>
<evidence type="ECO:0000256" key="1">
    <source>
        <dbReference type="ARBA" id="ARBA00022723"/>
    </source>
</evidence>
<dbReference type="PROSITE" id="PS51128">
    <property type="entry name" value="ZF_DKSA_2"/>
    <property type="match status" value="1"/>
</dbReference>
<dbReference type="Gene3D" id="1.20.120.910">
    <property type="entry name" value="DksA, coiled-coil domain"/>
    <property type="match status" value="1"/>
</dbReference>
<organism evidence="6">
    <name type="scientific">Salmonella typhimurium (strain SL1344)</name>
    <dbReference type="NCBI Taxonomy" id="216597"/>
    <lineage>
        <taxon>Bacteria</taxon>
        <taxon>Pseudomonadati</taxon>
        <taxon>Pseudomonadota</taxon>
        <taxon>Gammaproteobacteria</taxon>
        <taxon>Enterobacterales</taxon>
        <taxon>Enterobacteriaceae</taxon>
        <taxon>Salmonella</taxon>
    </lineage>
</organism>
<evidence type="ECO:0000256" key="4">
    <source>
        <dbReference type="PROSITE-ProRule" id="PRU00510"/>
    </source>
</evidence>
<dbReference type="EMBL" id="DAAPMV010000016">
    <property type="protein sequence ID" value="HAD6864693.1"/>
    <property type="molecule type" value="Genomic_DNA"/>
</dbReference>
<feature type="domain" description="Zinc finger DksA/TraR C4-type" evidence="5">
    <location>
        <begin position="33"/>
        <end position="64"/>
    </location>
</feature>
<dbReference type="GO" id="GO:0008270">
    <property type="term" value="F:zinc ion binding"/>
    <property type="evidence" value="ECO:0007669"/>
    <property type="project" value="UniProtKB-KW"/>
</dbReference>
<accession>A0A718Y4N6</accession>
<dbReference type="PANTHER" id="PTHR38777:SF1">
    <property type="entry name" value="DNAK SUPPRESSOR PROTEIN"/>
    <property type="match status" value="1"/>
</dbReference>
<evidence type="ECO:0000259" key="5">
    <source>
        <dbReference type="Pfam" id="PF01258"/>
    </source>
</evidence>
<evidence type="ECO:0000256" key="3">
    <source>
        <dbReference type="ARBA" id="ARBA00022833"/>
    </source>
</evidence>
<proteinExistence type="predicted"/>
<reference evidence="6" key="2">
    <citation type="submission" date="2019-01" db="EMBL/GenBank/DDBJ databases">
        <authorList>
            <consortium name="NCBI Pathogen Detection Project"/>
        </authorList>
    </citation>
    <scope>NUCLEOTIDE SEQUENCE</scope>
    <source>
        <strain evidence="6">SL1344</strain>
    </source>
</reference>
<protein>
    <submittedName>
        <fullName evidence="6">Conjugal transfer protein TraR</fullName>
    </submittedName>
</protein>
<name>A0A718Y4N6_SALTS</name>
<feature type="zinc finger region" description="dksA C4-type" evidence="4">
    <location>
        <begin position="35"/>
        <end position="59"/>
    </location>
</feature>
<dbReference type="GO" id="GO:1900378">
    <property type="term" value="P:positive regulation of secondary metabolite biosynthetic process"/>
    <property type="evidence" value="ECO:0007669"/>
    <property type="project" value="TreeGrafter"/>
</dbReference>
<evidence type="ECO:0000313" key="6">
    <source>
        <dbReference type="EMBL" id="HAD6864693.1"/>
    </source>
</evidence>
<gene>
    <name evidence="6" type="ORF">G1X41_22245</name>
</gene>
<keyword evidence="2" id="KW-0863">Zinc-finger</keyword>
<dbReference type="SUPFAM" id="SSF57716">
    <property type="entry name" value="Glucocorticoid receptor-like (DNA-binding domain)"/>
    <property type="match status" value="1"/>
</dbReference>
<dbReference type="AlphaFoldDB" id="A0A718Y4N6"/>
<comment type="caution">
    <text evidence="6">The sequence shown here is derived from an EMBL/GenBank/DDBJ whole genome shotgun (WGS) entry which is preliminary data.</text>
</comment>
<dbReference type="Pfam" id="PF01258">
    <property type="entry name" value="zf-dskA_traR"/>
    <property type="match status" value="1"/>
</dbReference>
<reference evidence="6" key="1">
    <citation type="journal article" date="2018" name="Genome Biol.">
        <title>SKESA: strategic k-mer extension for scrupulous assemblies.</title>
        <authorList>
            <person name="Souvorov A."/>
            <person name="Agarwala R."/>
            <person name="Lipman D.J."/>
        </authorList>
    </citation>
    <scope>NUCLEOTIDE SEQUENCE</scope>
    <source>
        <strain evidence="6">SL1344</strain>
    </source>
</reference>
<sequence>MADEIERFQSHQAMLEADRIQRIRQQLTGISALFCDDCGAPVPAERRRLIPGVRKCEGCQEVQEIQARHYRRWQ</sequence>
<dbReference type="InterPro" id="IPR000962">
    <property type="entry name" value="Znf_DskA_TraR"/>
</dbReference>
<dbReference type="PANTHER" id="PTHR38777">
    <property type="entry name" value="FELS-2 PROPHAGE PROTEIN"/>
    <property type="match status" value="1"/>
</dbReference>
<evidence type="ECO:0000256" key="2">
    <source>
        <dbReference type="ARBA" id="ARBA00022771"/>
    </source>
</evidence>